<feature type="domain" description="Thioesterase" evidence="2">
    <location>
        <begin position="41"/>
        <end position="119"/>
    </location>
</feature>
<comment type="caution">
    <text evidence="3">The sequence shown here is derived from an EMBL/GenBank/DDBJ whole genome shotgun (WGS) entry which is preliminary data.</text>
</comment>
<evidence type="ECO:0000259" key="2">
    <source>
        <dbReference type="Pfam" id="PF03061"/>
    </source>
</evidence>
<keyword evidence="4" id="KW-1185">Reference proteome</keyword>
<dbReference type="CDD" id="cd03443">
    <property type="entry name" value="PaaI_thioesterase"/>
    <property type="match status" value="1"/>
</dbReference>
<keyword evidence="1" id="KW-0378">Hydrolase</keyword>
<evidence type="ECO:0000313" key="4">
    <source>
        <dbReference type="Proteomes" id="UP000787472"/>
    </source>
</evidence>
<dbReference type="InterPro" id="IPR006683">
    <property type="entry name" value="Thioestr_dom"/>
</dbReference>
<dbReference type="Gene3D" id="3.10.129.10">
    <property type="entry name" value="Hotdog Thioesterase"/>
    <property type="match status" value="1"/>
</dbReference>
<proteinExistence type="predicted"/>
<evidence type="ECO:0000256" key="1">
    <source>
        <dbReference type="ARBA" id="ARBA00022801"/>
    </source>
</evidence>
<evidence type="ECO:0000313" key="3">
    <source>
        <dbReference type="EMBL" id="NHO64427.1"/>
    </source>
</evidence>
<dbReference type="InterPro" id="IPR029069">
    <property type="entry name" value="HotDog_dom_sf"/>
</dbReference>
<reference evidence="3" key="1">
    <citation type="submission" date="2020-03" db="EMBL/GenBank/DDBJ databases">
        <authorList>
            <person name="Guo F."/>
        </authorList>
    </citation>
    <scope>NUCLEOTIDE SEQUENCE</scope>
    <source>
        <strain evidence="3">JCM 30134</strain>
    </source>
</reference>
<dbReference type="Pfam" id="PF03061">
    <property type="entry name" value="4HBT"/>
    <property type="match status" value="1"/>
</dbReference>
<dbReference type="EMBL" id="JAAONZ010000002">
    <property type="protein sequence ID" value="NHO64427.1"/>
    <property type="molecule type" value="Genomic_DNA"/>
</dbReference>
<sequence>MDVNQVVEPPFNKLLGFQVTEWKNGHVRIDVDAKPEHNNTHGIPHGGFLCSLLDVACSMPGIYCAKPNRVRRALTLSMNTNFVGQAKSSKLHAIGRIVSAGYKIFHGSAEVYDAEGTLLATAHAVFKYRKGSEDPEGMSLEDWNHLVST</sequence>
<name>A0A9E5JYG6_9GAMM</name>
<gene>
    <name evidence="3" type="ORF">G8770_02545</name>
</gene>
<dbReference type="AlphaFoldDB" id="A0A9E5JYG6"/>
<protein>
    <submittedName>
        <fullName evidence="3">PaaI family thioesterase</fullName>
    </submittedName>
</protein>
<dbReference type="Proteomes" id="UP000787472">
    <property type="component" value="Unassembled WGS sequence"/>
</dbReference>
<organism evidence="3 4">
    <name type="scientific">Pseudomaricurvus hydrocarbonicus</name>
    <dbReference type="NCBI Taxonomy" id="1470433"/>
    <lineage>
        <taxon>Bacteria</taxon>
        <taxon>Pseudomonadati</taxon>
        <taxon>Pseudomonadota</taxon>
        <taxon>Gammaproteobacteria</taxon>
        <taxon>Cellvibrionales</taxon>
        <taxon>Cellvibrionaceae</taxon>
        <taxon>Pseudomaricurvus</taxon>
    </lineage>
</organism>
<dbReference type="GO" id="GO:0016289">
    <property type="term" value="F:acyl-CoA hydrolase activity"/>
    <property type="evidence" value="ECO:0007669"/>
    <property type="project" value="UniProtKB-ARBA"/>
</dbReference>
<dbReference type="InterPro" id="IPR003736">
    <property type="entry name" value="PAAI_dom"/>
</dbReference>
<dbReference type="RefSeq" id="WP_167181478.1">
    <property type="nucleotide sequence ID" value="NZ_JAAONZ010000002.1"/>
</dbReference>
<dbReference type="NCBIfam" id="TIGR00369">
    <property type="entry name" value="unchar_dom_1"/>
    <property type="match status" value="1"/>
</dbReference>
<dbReference type="SUPFAM" id="SSF54637">
    <property type="entry name" value="Thioesterase/thiol ester dehydrase-isomerase"/>
    <property type="match status" value="1"/>
</dbReference>
<accession>A0A9E5JYG6</accession>